<reference evidence="1 4" key="2">
    <citation type="submission" date="2018-11" db="EMBL/GenBank/DDBJ databases">
        <title>Proposal to divide the Flavobacteriaceae and reorganize its genera based on Amino Acid Identity values calculated from whole genome sequences.</title>
        <authorList>
            <person name="Nicholson A.C."/>
            <person name="Gulvik C.A."/>
            <person name="Whitney A.M."/>
            <person name="Humrighouse B.W."/>
            <person name="Bell M."/>
            <person name="Holmes B."/>
            <person name="Steigerwalt A.G."/>
            <person name="Villarma A."/>
            <person name="Sheth M."/>
            <person name="Batra D."/>
            <person name="Pryor J."/>
            <person name="Bernardet J.-F."/>
            <person name="Hugo C."/>
            <person name="Kampfer P."/>
            <person name="Newman J."/>
            <person name="McQuiston J.R."/>
        </authorList>
    </citation>
    <scope>NUCLEOTIDE SEQUENCE [LARGE SCALE GENOMIC DNA]</scope>
    <source>
        <strain evidence="1 4">KC_1864</strain>
    </source>
</reference>
<dbReference type="CDD" id="cd11579">
    <property type="entry name" value="Glyco_tran_WbsX"/>
    <property type="match status" value="1"/>
</dbReference>
<dbReference type="Gene3D" id="3.20.20.80">
    <property type="entry name" value="Glycosidases"/>
    <property type="match status" value="1"/>
</dbReference>
<dbReference type="KEGG" id="clac:EG342_07275"/>
<dbReference type="InterPro" id="IPR032719">
    <property type="entry name" value="WbsX"/>
</dbReference>
<dbReference type="PANTHER" id="PTHR41244:SF1">
    <property type="entry name" value="GLYCOSYLTRANSFERASE"/>
    <property type="match status" value="1"/>
</dbReference>
<proteinExistence type="predicted"/>
<evidence type="ECO:0000313" key="1">
    <source>
        <dbReference type="EMBL" id="AZA81726.1"/>
    </source>
</evidence>
<gene>
    <name evidence="2" type="ORF">C1637_03880</name>
    <name evidence="1" type="ORF">EG342_07275</name>
</gene>
<organism evidence="2 3">
    <name type="scientific">Chryseobacterium lactis</name>
    <dbReference type="NCBI Taxonomy" id="1241981"/>
    <lineage>
        <taxon>Bacteria</taxon>
        <taxon>Pseudomonadati</taxon>
        <taxon>Bacteroidota</taxon>
        <taxon>Flavobacteriia</taxon>
        <taxon>Flavobacteriales</taxon>
        <taxon>Weeksellaceae</taxon>
        <taxon>Chryseobacterium group</taxon>
        <taxon>Chryseobacterium</taxon>
    </lineage>
</organism>
<dbReference type="OrthoDB" id="9816424at2"/>
<evidence type="ECO:0000313" key="4">
    <source>
        <dbReference type="Proteomes" id="UP000279972"/>
    </source>
</evidence>
<dbReference type="Proteomes" id="UP000236262">
    <property type="component" value="Unassembled WGS sequence"/>
</dbReference>
<keyword evidence="4" id="KW-1185">Reference proteome</keyword>
<dbReference type="PANTHER" id="PTHR41244">
    <property type="entry name" value="RHAMNAN SYNTHESIS F"/>
    <property type="match status" value="1"/>
</dbReference>
<dbReference type="Pfam" id="PF14307">
    <property type="entry name" value="Glyco_tran_WbsX"/>
    <property type="match status" value="1"/>
</dbReference>
<name>A0A3G6RXU1_CHRLC</name>
<protein>
    <submittedName>
        <fullName evidence="2">Lipopolysaccharide biosynthesis protein</fullName>
    </submittedName>
</protein>
<dbReference type="EMBL" id="PPEH01000001">
    <property type="protein sequence ID" value="PNW15575.1"/>
    <property type="molecule type" value="Genomic_DNA"/>
</dbReference>
<dbReference type="Proteomes" id="UP000279972">
    <property type="component" value="Chromosome"/>
</dbReference>
<dbReference type="AlphaFoldDB" id="A0A3G6RXU1"/>
<evidence type="ECO:0000313" key="2">
    <source>
        <dbReference type="EMBL" id="PNW15575.1"/>
    </source>
</evidence>
<evidence type="ECO:0000313" key="3">
    <source>
        <dbReference type="Proteomes" id="UP000236262"/>
    </source>
</evidence>
<accession>A0A3G6RXU1</accession>
<dbReference type="EMBL" id="CP033924">
    <property type="protein sequence ID" value="AZA81726.1"/>
    <property type="molecule type" value="Genomic_DNA"/>
</dbReference>
<reference evidence="2 3" key="1">
    <citation type="submission" date="2018-01" db="EMBL/GenBank/DDBJ databases">
        <title>Draft genome sequences of Chryseobacterium lactis NCTC11390, Chryseobacterium oncorhynchi 701B-08, and Chryseobacterium viscerum 687B-08.</title>
        <authorList>
            <person name="Jeong J.-J."/>
            <person name="Lee Y.J."/>
            <person name="Park B."/>
            <person name="Choi I.-G."/>
            <person name="Kim K.D."/>
        </authorList>
    </citation>
    <scope>NUCLEOTIDE SEQUENCE [LARGE SCALE GENOMIC DNA]</scope>
    <source>
        <strain evidence="2 3">NCTC11390</strain>
    </source>
</reference>
<sequence length="375" mass="44063">MRQNNMKKIKPLAFYLPQYHPIPENDEWWGKGFTEWTNVGKAKPLFEGHEQPICPADLGYYDLRVPEVREQQAQMARDYGIHGFIYYHYWFGNGKQLLERIANEVLETGKPDFPFCFCWANETWSGIWHGLTSKILAEQTYPSDEDIISHFNYLLPFFKDKRYIKVDNKPLLMIYCPEHLQKGDPNYIKKFRKLAKENGFDDLYIMASNKQPDELDYDSMGYDGKVSHAFQKAWIPYIQGKEYISGAQYYKRRLKGILGIKEKEKDKPKVRTQDIALIADQMQYTNANVETFPMVLSNWDNTPRSGYNGVILTNNSPLVFRKQLNKAVEFLSKKDHSENFLILKSWNEWAEGNILEPDLKNGFSYIEEVKKIIKE</sequence>